<keyword evidence="2" id="KW-0812">Transmembrane</keyword>
<keyword evidence="2" id="KW-1133">Transmembrane helix</keyword>
<comment type="caution">
    <text evidence="3">The sequence shown here is derived from an EMBL/GenBank/DDBJ whole genome shotgun (WGS) entry which is preliminary data.</text>
</comment>
<feature type="compositionally biased region" description="Polar residues" evidence="1">
    <location>
        <begin position="190"/>
        <end position="200"/>
    </location>
</feature>
<dbReference type="EMBL" id="JAZHXJ010000085">
    <property type="protein sequence ID" value="KAL1875901.1"/>
    <property type="molecule type" value="Genomic_DNA"/>
</dbReference>
<proteinExistence type="predicted"/>
<keyword evidence="4" id="KW-1185">Reference proteome</keyword>
<gene>
    <name evidence="3" type="ORF">VTK73DRAFT_9756</name>
</gene>
<dbReference type="Pfam" id="PF17254">
    <property type="entry name" value="DUF5321"/>
    <property type="match status" value="1"/>
</dbReference>
<feature type="transmembrane region" description="Helical" evidence="2">
    <location>
        <begin position="73"/>
        <end position="93"/>
    </location>
</feature>
<name>A0ABR3XIW3_9PEZI</name>
<dbReference type="Proteomes" id="UP001586593">
    <property type="component" value="Unassembled WGS sequence"/>
</dbReference>
<evidence type="ECO:0000256" key="2">
    <source>
        <dbReference type="SAM" id="Phobius"/>
    </source>
</evidence>
<sequence>MRVQTFSRGLIPYAAQLSTHVPVSTRFMGGIRRASSMPTVTQPSFWKALIPRPLRSTSGKKYGKLKSSEWNPATFFICIFLLIGSMSIQMISLKKNFDTYMRQSEVRIELLREVVEKIQRGEKVDVEKVLGTGDPDKEIEWQDVLDQIEKDDIARDQKKKQAQLTPTPKPRPKAEENRPQKSETPREQAETTSPRRASFF</sequence>
<keyword evidence="2" id="KW-0472">Membrane</keyword>
<protein>
    <recommendedName>
        <fullName evidence="5">Cell division protein FtsL</fullName>
    </recommendedName>
</protein>
<feature type="compositionally biased region" description="Basic and acidic residues" evidence="1">
    <location>
        <begin position="172"/>
        <end position="189"/>
    </location>
</feature>
<feature type="region of interest" description="Disordered" evidence="1">
    <location>
        <begin position="155"/>
        <end position="200"/>
    </location>
</feature>
<organism evidence="3 4">
    <name type="scientific">Phialemonium thermophilum</name>
    <dbReference type="NCBI Taxonomy" id="223376"/>
    <lineage>
        <taxon>Eukaryota</taxon>
        <taxon>Fungi</taxon>
        <taxon>Dikarya</taxon>
        <taxon>Ascomycota</taxon>
        <taxon>Pezizomycotina</taxon>
        <taxon>Sordariomycetes</taxon>
        <taxon>Sordariomycetidae</taxon>
        <taxon>Cephalothecales</taxon>
        <taxon>Cephalothecaceae</taxon>
        <taxon>Phialemonium</taxon>
    </lineage>
</organism>
<dbReference type="InterPro" id="IPR035213">
    <property type="entry name" value="DUF5321"/>
</dbReference>
<evidence type="ECO:0008006" key="5">
    <source>
        <dbReference type="Google" id="ProtNLM"/>
    </source>
</evidence>
<accession>A0ABR3XIW3</accession>
<evidence type="ECO:0000313" key="3">
    <source>
        <dbReference type="EMBL" id="KAL1875901.1"/>
    </source>
</evidence>
<reference evidence="3 4" key="1">
    <citation type="journal article" date="2024" name="Commun. Biol.">
        <title>Comparative genomic analysis of thermophilic fungi reveals convergent evolutionary adaptations and gene losses.</title>
        <authorList>
            <person name="Steindorff A.S."/>
            <person name="Aguilar-Pontes M.V."/>
            <person name="Robinson A.J."/>
            <person name="Andreopoulos B."/>
            <person name="LaButti K."/>
            <person name="Kuo A."/>
            <person name="Mondo S."/>
            <person name="Riley R."/>
            <person name="Otillar R."/>
            <person name="Haridas S."/>
            <person name="Lipzen A."/>
            <person name="Grimwood J."/>
            <person name="Schmutz J."/>
            <person name="Clum A."/>
            <person name="Reid I.D."/>
            <person name="Moisan M.C."/>
            <person name="Butler G."/>
            <person name="Nguyen T.T.M."/>
            <person name="Dewar K."/>
            <person name="Conant G."/>
            <person name="Drula E."/>
            <person name="Henrissat B."/>
            <person name="Hansel C."/>
            <person name="Singer S."/>
            <person name="Hutchinson M.I."/>
            <person name="de Vries R.P."/>
            <person name="Natvig D.O."/>
            <person name="Powell A.J."/>
            <person name="Tsang A."/>
            <person name="Grigoriev I.V."/>
        </authorList>
    </citation>
    <scope>NUCLEOTIDE SEQUENCE [LARGE SCALE GENOMIC DNA]</scope>
    <source>
        <strain evidence="3 4">ATCC 24622</strain>
    </source>
</reference>
<evidence type="ECO:0000313" key="4">
    <source>
        <dbReference type="Proteomes" id="UP001586593"/>
    </source>
</evidence>
<evidence type="ECO:0000256" key="1">
    <source>
        <dbReference type="SAM" id="MobiDB-lite"/>
    </source>
</evidence>